<dbReference type="Pfam" id="PF00430">
    <property type="entry name" value="ATP-synt_B"/>
    <property type="match status" value="1"/>
</dbReference>
<evidence type="ECO:0000256" key="12">
    <source>
        <dbReference type="SAM" id="Coils"/>
    </source>
</evidence>
<sequence length="122" mass="13926">MKKQLKYLFFLNLISFSFSAESGGWLDKWLTIDSGLLLWTILTFFVLLFILRWKAWGPLMEALDNREKQISEALNAAQVAKDEAAKVASDNEEVLNKARQEAHEIVAQAREAGEKLKKKLEA</sequence>
<evidence type="ECO:0000256" key="8">
    <source>
        <dbReference type="ARBA" id="ARBA00022989"/>
    </source>
</evidence>
<evidence type="ECO:0000256" key="11">
    <source>
        <dbReference type="ARBA" id="ARBA00025198"/>
    </source>
</evidence>
<protein>
    <recommendedName>
        <fullName evidence="15">ATP synthase YMF19-like N-terminal domain-containing protein</fullName>
    </recommendedName>
</protein>
<evidence type="ECO:0000256" key="3">
    <source>
        <dbReference type="ARBA" id="ARBA00005513"/>
    </source>
</evidence>
<keyword evidence="9" id="KW-0406">Ion transport</keyword>
<keyword evidence="7" id="KW-0375">Hydrogen ion transport</keyword>
<dbReference type="EMBL" id="UINC01107359">
    <property type="protein sequence ID" value="SVC72675.1"/>
    <property type="molecule type" value="Genomic_DNA"/>
</dbReference>
<dbReference type="GO" id="GO:0012505">
    <property type="term" value="C:endomembrane system"/>
    <property type="evidence" value="ECO:0007669"/>
    <property type="project" value="UniProtKB-SubCell"/>
</dbReference>
<dbReference type="InterPro" id="IPR002146">
    <property type="entry name" value="ATP_synth_b/b'su_bac/chlpt"/>
</dbReference>
<evidence type="ECO:0000256" key="7">
    <source>
        <dbReference type="ARBA" id="ARBA00022781"/>
    </source>
</evidence>
<keyword evidence="8 13" id="KW-1133">Transmembrane helix</keyword>
<keyword evidence="4" id="KW-0813">Transport</keyword>
<evidence type="ECO:0000256" key="5">
    <source>
        <dbReference type="ARBA" id="ARBA00022547"/>
    </source>
</evidence>
<proteinExistence type="inferred from homology"/>
<accession>A0A382PJ39</accession>
<evidence type="ECO:0000256" key="4">
    <source>
        <dbReference type="ARBA" id="ARBA00022448"/>
    </source>
</evidence>
<dbReference type="InterPro" id="IPR050059">
    <property type="entry name" value="ATP_synthase_B_chain"/>
</dbReference>
<dbReference type="AlphaFoldDB" id="A0A382PJ39"/>
<dbReference type="GO" id="GO:0015986">
    <property type="term" value="P:proton motive force-driven ATP synthesis"/>
    <property type="evidence" value="ECO:0007669"/>
    <property type="project" value="InterPro"/>
</dbReference>
<evidence type="ECO:0000256" key="1">
    <source>
        <dbReference type="ARBA" id="ARBA00004167"/>
    </source>
</evidence>
<feature type="transmembrane region" description="Helical" evidence="13">
    <location>
        <begin position="36"/>
        <end position="53"/>
    </location>
</feature>
<dbReference type="Gene3D" id="6.10.250.1580">
    <property type="match status" value="1"/>
</dbReference>
<comment type="subcellular location">
    <subcellularLocation>
        <location evidence="2">Endomembrane system</location>
    </subcellularLocation>
    <subcellularLocation>
        <location evidence="1">Membrane</location>
        <topology evidence="1">Single-pass membrane protein</topology>
    </subcellularLocation>
</comment>
<feature type="non-terminal residue" evidence="14">
    <location>
        <position position="122"/>
    </location>
</feature>
<dbReference type="GO" id="GO:0046961">
    <property type="term" value="F:proton-transporting ATPase activity, rotational mechanism"/>
    <property type="evidence" value="ECO:0007669"/>
    <property type="project" value="TreeGrafter"/>
</dbReference>
<evidence type="ECO:0000256" key="10">
    <source>
        <dbReference type="ARBA" id="ARBA00023136"/>
    </source>
</evidence>
<organism evidence="14">
    <name type="scientific">marine metagenome</name>
    <dbReference type="NCBI Taxonomy" id="408172"/>
    <lineage>
        <taxon>unclassified sequences</taxon>
        <taxon>metagenomes</taxon>
        <taxon>ecological metagenomes</taxon>
    </lineage>
</organism>
<dbReference type="PANTHER" id="PTHR33445:SF1">
    <property type="entry name" value="ATP SYNTHASE SUBUNIT B"/>
    <property type="match status" value="1"/>
</dbReference>
<gene>
    <name evidence="14" type="ORF">METZ01_LOCUS325529</name>
</gene>
<reference evidence="14" key="1">
    <citation type="submission" date="2018-05" db="EMBL/GenBank/DDBJ databases">
        <authorList>
            <person name="Lanie J.A."/>
            <person name="Ng W.-L."/>
            <person name="Kazmierczak K.M."/>
            <person name="Andrzejewski T.M."/>
            <person name="Davidsen T.M."/>
            <person name="Wayne K.J."/>
            <person name="Tettelin H."/>
            <person name="Glass J.I."/>
            <person name="Rusch D."/>
            <person name="Podicherti R."/>
            <person name="Tsui H.-C.T."/>
            <person name="Winkler M.E."/>
        </authorList>
    </citation>
    <scope>NUCLEOTIDE SEQUENCE</scope>
</reference>
<dbReference type="CDD" id="cd06503">
    <property type="entry name" value="ATP-synt_Fo_b"/>
    <property type="match status" value="1"/>
</dbReference>
<evidence type="ECO:0000256" key="2">
    <source>
        <dbReference type="ARBA" id="ARBA00004308"/>
    </source>
</evidence>
<feature type="coiled-coil region" evidence="12">
    <location>
        <begin position="63"/>
        <end position="115"/>
    </location>
</feature>
<keyword evidence="10 13" id="KW-0472">Membrane</keyword>
<dbReference type="PANTHER" id="PTHR33445">
    <property type="entry name" value="ATP SYNTHASE SUBUNIT B', CHLOROPLASTIC"/>
    <property type="match status" value="1"/>
</dbReference>
<evidence type="ECO:0000256" key="6">
    <source>
        <dbReference type="ARBA" id="ARBA00022692"/>
    </source>
</evidence>
<comment type="similarity">
    <text evidence="3">Belongs to the ATPase B chain family.</text>
</comment>
<keyword evidence="5" id="KW-0138">CF(0)</keyword>
<name>A0A382PJ39_9ZZZZ</name>
<evidence type="ECO:0000256" key="9">
    <source>
        <dbReference type="ARBA" id="ARBA00023065"/>
    </source>
</evidence>
<keyword evidence="12" id="KW-0175">Coiled coil</keyword>
<evidence type="ECO:0000256" key="13">
    <source>
        <dbReference type="SAM" id="Phobius"/>
    </source>
</evidence>
<dbReference type="GO" id="GO:0045259">
    <property type="term" value="C:proton-transporting ATP synthase complex"/>
    <property type="evidence" value="ECO:0007669"/>
    <property type="project" value="UniProtKB-KW"/>
</dbReference>
<evidence type="ECO:0000313" key="14">
    <source>
        <dbReference type="EMBL" id="SVC72675.1"/>
    </source>
</evidence>
<keyword evidence="6 13" id="KW-0812">Transmembrane</keyword>
<evidence type="ECO:0008006" key="15">
    <source>
        <dbReference type="Google" id="ProtNLM"/>
    </source>
</evidence>
<comment type="function">
    <text evidence="11">F(1)F(0) ATP synthase produces ATP from ADP in the presence of a proton or sodium gradient. F-type ATPases consist of two structural domains, F(1) containing the extramembraneous catalytic core and F(0) containing the membrane proton channel, linked together by a central stalk and a peripheral stalk. During catalysis, ATP synthesis in the catalytic domain of F(1) is coupled via a rotary mechanism of the central stalk subunits to proton translocation.</text>
</comment>